<evidence type="ECO:0000313" key="1">
    <source>
        <dbReference type="EMBL" id="KAG8183077.1"/>
    </source>
</evidence>
<dbReference type="EMBL" id="JAFNEN010000433">
    <property type="protein sequence ID" value="KAG8183077.1"/>
    <property type="molecule type" value="Genomic_DNA"/>
</dbReference>
<proteinExistence type="predicted"/>
<organism evidence="1 2">
    <name type="scientific">Oedothorax gibbosus</name>
    <dbReference type="NCBI Taxonomy" id="931172"/>
    <lineage>
        <taxon>Eukaryota</taxon>
        <taxon>Metazoa</taxon>
        <taxon>Ecdysozoa</taxon>
        <taxon>Arthropoda</taxon>
        <taxon>Chelicerata</taxon>
        <taxon>Arachnida</taxon>
        <taxon>Araneae</taxon>
        <taxon>Araneomorphae</taxon>
        <taxon>Entelegynae</taxon>
        <taxon>Araneoidea</taxon>
        <taxon>Linyphiidae</taxon>
        <taxon>Erigoninae</taxon>
        <taxon>Oedothorax</taxon>
    </lineage>
</organism>
<gene>
    <name evidence="1" type="ORF">JTE90_010900</name>
</gene>
<reference evidence="1 2" key="1">
    <citation type="journal article" date="2022" name="Nat. Ecol. Evol.">
        <title>A masculinizing supergene underlies an exaggerated male reproductive morph in a spider.</title>
        <authorList>
            <person name="Hendrickx F."/>
            <person name="De Corte Z."/>
            <person name="Sonet G."/>
            <person name="Van Belleghem S.M."/>
            <person name="Kostlbacher S."/>
            <person name="Vangestel C."/>
        </authorList>
    </citation>
    <scope>NUCLEOTIDE SEQUENCE [LARGE SCALE GENOMIC DNA]</scope>
    <source>
        <strain evidence="1">W744_W776</strain>
    </source>
</reference>
<evidence type="ECO:0000313" key="2">
    <source>
        <dbReference type="Proteomes" id="UP000827092"/>
    </source>
</evidence>
<dbReference type="Proteomes" id="UP000827092">
    <property type="component" value="Unassembled WGS sequence"/>
</dbReference>
<keyword evidence="2" id="KW-1185">Reference proteome</keyword>
<dbReference type="AlphaFoldDB" id="A0AAV6UFZ1"/>
<accession>A0AAV6UFZ1</accession>
<sequence>MYICGGMDNVCLWRNGQCMSVEEWIVYVGGGMDNITRKSEMIRDNERIMLDDPGNDYDDSYLHRGNDCPMSAAKG</sequence>
<name>A0AAV6UFZ1_9ARAC</name>
<comment type="caution">
    <text evidence="1">The sequence shown here is derived from an EMBL/GenBank/DDBJ whole genome shotgun (WGS) entry which is preliminary data.</text>
</comment>
<protein>
    <submittedName>
        <fullName evidence="1">Uncharacterized protein</fullName>
    </submittedName>
</protein>